<dbReference type="PANTHER" id="PTHR42892">
    <property type="entry name" value="GLUCOSAMINE-6-PHOSPHATE DEAMINASE-LIKE PROTEIN BT_0258-RELATED"/>
    <property type="match status" value="1"/>
</dbReference>
<proteinExistence type="inferred from homology"/>
<dbReference type="InterPro" id="IPR003737">
    <property type="entry name" value="GlcNAc_PI_deacetylase-related"/>
</dbReference>
<dbReference type="Proteomes" id="UP001057375">
    <property type="component" value="Unassembled WGS sequence"/>
</dbReference>
<keyword evidence="4" id="KW-1185">Reference proteome</keyword>
<dbReference type="Gene3D" id="3.40.50.10320">
    <property type="entry name" value="LmbE-like"/>
    <property type="match status" value="2"/>
</dbReference>
<dbReference type="SUPFAM" id="SSF102588">
    <property type="entry name" value="LmbE-like"/>
    <property type="match status" value="1"/>
</dbReference>
<dbReference type="Pfam" id="PF02585">
    <property type="entry name" value="PIG-L"/>
    <property type="match status" value="1"/>
</dbReference>
<dbReference type="EMBL" id="BQXS01011913">
    <property type="protein sequence ID" value="GKT18107.1"/>
    <property type="molecule type" value="Genomic_DNA"/>
</dbReference>
<dbReference type="EC" id="3.5.1.89" evidence="2"/>
<comment type="similarity">
    <text evidence="1">Belongs to the PIGL family.</text>
</comment>
<organism evidence="3 4">
    <name type="scientific">Aduncisulcus paluster</name>
    <dbReference type="NCBI Taxonomy" id="2918883"/>
    <lineage>
        <taxon>Eukaryota</taxon>
        <taxon>Metamonada</taxon>
        <taxon>Carpediemonas-like organisms</taxon>
        <taxon>Aduncisulcus</taxon>
    </lineage>
</organism>
<sequence length="438" mass="49074">MILDRILQWVQCDLSSRVVLQSSFPITGKRILVISPHPDDDVISMGGTLALLAQNNDVHVAYGVSGHVAVSEIDTDMHLHFVELLPALSSVLKICKPSETGNCLSSEESDAIRVVSKLCQKWRTTECPSIRSSVKGIILSGHVAVSEIDTDMHLHFVELLPALSSVLKICKPSETGNCLSSEESDAIRVVSKLCQKWRTTECPSIRSSVKGIIRRVEAMYGAHVCGVPKRNTHFLDLPFYSASLSSRKELSDRDVSQVLLLLKYINPDHIFVAGDLSDPHGTHKKVYDCVNMAIQKMFPLSDLGDIDGTDDEKKRYHFLHANVCEKYTEIPPMRVSMAKTEAVGNRPCMWLYRGAWSEWDMHEADMFVVMSPTDIEQKKEAIFRHESQKDHALFPGDDAREFWQRAADRNRDAAETLATLGLPRFSSIEAFVSCFEMP</sequence>
<dbReference type="InterPro" id="IPR052960">
    <property type="entry name" value="GlcN6P_deaminase-like"/>
</dbReference>
<evidence type="ECO:0000313" key="4">
    <source>
        <dbReference type="Proteomes" id="UP001057375"/>
    </source>
</evidence>
<protein>
    <recommendedName>
        <fullName evidence="2">N-acetylglucosaminylphosphatidylinositol deacetylase</fullName>
        <ecNumber evidence="2">3.5.1.89</ecNumber>
    </recommendedName>
</protein>
<dbReference type="InterPro" id="IPR024078">
    <property type="entry name" value="LmbE-like_dom_sf"/>
</dbReference>
<name>A0ABQ5JV94_9EUKA</name>
<comment type="caution">
    <text evidence="3">The sequence shown here is derived from an EMBL/GenBank/DDBJ whole genome shotgun (WGS) entry which is preliminary data.</text>
</comment>
<reference evidence="3" key="1">
    <citation type="submission" date="2022-03" db="EMBL/GenBank/DDBJ databases">
        <title>Draft genome sequence of Aduncisulcus paluster, a free-living microaerophilic Fornicata.</title>
        <authorList>
            <person name="Yuyama I."/>
            <person name="Kume K."/>
            <person name="Tamura T."/>
            <person name="Inagaki Y."/>
            <person name="Hashimoto T."/>
        </authorList>
    </citation>
    <scope>NUCLEOTIDE SEQUENCE</scope>
    <source>
        <strain evidence="3">NY0171</strain>
    </source>
</reference>
<evidence type="ECO:0000313" key="3">
    <source>
        <dbReference type="EMBL" id="GKT18107.1"/>
    </source>
</evidence>
<evidence type="ECO:0000256" key="2">
    <source>
        <dbReference type="ARBA" id="ARBA00012176"/>
    </source>
</evidence>
<accession>A0ABQ5JV94</accession>
<dbReference type="PANTHER" id="PTHR42892:SF1">
    <property type="entry name" value="GLUCOSAMINE-6-PHOSPHATE ISOMERASE"/>
    <property type="match status" value="1"/>
</dbReference>
<gene>
    <name evidence="3" type="ORF">ADUPG1_011239</name>
</gene>
<evidence type="ECO:0000256" key="1">
    <source>
        <dbReference type="ARBA" id="ARBA00006066"/>
    </source>
</evidence>